<organism evidence="1 2">
    <name type="scientific">Sorghum bicolor</name>
    <name type="common">Sorghum</name>
    <name type="synonym">Sorghum vulgare</name>
    <dbReference type="NCBI Taxonomy" id="4558"/>
    <lineage>
        <taxon>Eukaryota</taxon>
        <taxon>Viridiplantae</taxon>
        <taxon>Streptophyta</taxon>
        <taxon>Embryophyta</taxon>
        <taxon>Tracheophyta</taxon>
        <taxon>Spermatophyta</taxon>
        <taxon>Magnoliopsida</taxon>
        <taxon>Liliopsida</taxon>
        <taxon>Poales</taxon>
        <taxon>Poaceae</taxon>
        <taxon>PACMAD clade</taxon>
        <taxon>Panicoideae</taxon>
        <taxon>Andropogonodae</taxon>
        <taxon>Andropogoneae</taxon>
        <taxon>Sorghinae</taxon>
        <taxon>Sorghum</taxon>
    </lineage>
</organism>
<reference evidence="2" key="2">
    <citation type="journal article" date="2018" name="Plant J.">
        <title>The Sorghum bicolor reference genome: improved assembly, gene annotations, a transcriptome atlas, and signatures of genome organization.</title>
        <authorList>
            <person name="McCormick R.F."/>
            <person name="Truong S.K."/>
            <person name="Sreedasyam A."/>
            <person name="Jenkins J."/>
            <person name="Shu S."/>
            <person name="Sims D."/>
            <person name="Kennedy M."/>
            <person name="Amirebrahimi M."/>
            <person name="Weers B.D."/>
            <person name="McKinley B."/>
            <person name="Mattison A."/>
            <person name="Morishige D.T."/>
            <person name="Grimwood J."/>
            <person name="Schmutz J."/>
            <person name="Mullet J.E."/>
        </authorList>
    </citation>
    <scope>NUCLEOTIDE SEQUENCE [LARGE SCALE GENOMIC DNA]</scope>
    <source>
        <strain evidence="2">cv. BTx623</strain>
    </source>
</reference>
<dbReference type="Gramene" id="OQU77044">
    <property type="protein sequence ID" value="OQU77044"/>
    <property type="gene ID" value="SORBI_3010G256866"/>
</dbReference>
<dbReference type="Proteomes" id="UP000000768">
    <property type="component" value="Chromosome 10"/>
</dbReference>
<proteinExistence type="predicted"/>
<accession>A0A1W0VUW2</accession>
<keyword evidence="2" id="KW-1185">Reference proteome</keyword>
<name>A0A1W0VUW2_SORBI</name>
<gene>
    <name evidence="1" type="ORF">SORBI_3010G256866</name>
</gene>
<reference evidence="1 2" key="1">
    <citation type="journal article" date="2009" name="Nature">
        <title>The Sorghum bicolor genome and the diversification of grasses.</title>
        <authorList>
            <person name="Paterson A.H."/>
            <person name="Bowers J.E."/>
            <person name="Bruggmann R."/>
            <person name="Dubchak I."/>
            <person name="Grimwood J."/>
            <person name="Gundlach H."/>
            <person name="Haberer G."/>
            <person name="Hellsten U."/>
            <person name="Mitros T."/>
            <person name="Poliakov A."/>
            <person name="Schmutz J."/>
            <person name="Spannagl M."/>
            <person name="Tang H."/>
            <person name="Wang X."/>
            <person name="Wicker T."/>
            <person name="Bharti A.K."/>
            <person name="Chapman J."/>
            <person name="Feltus F.A."/>
            <person name="Gowik U."/>
            <person name="Grigoriev I.V."/>
            <person name="Lyons E."/>
            <person name="Maher C.A."/>
            <person name="Martis M."/>
            <person name="Narechania A."/>
            <person name="Otillar R.P."/>
            <person name="Penning B.W."/>
            <person name="Salamov A.A."/>
            <person name="Wang Y."/>
            <person name="Zhang L."/>
            <person name="Carpita N.C."/>
            <person name="Freeling M."/>
            <person name="Gingle A.R."/>
            <person name="Hash C.T."/>
            <person name="Keller B."/>
            <person name="Klein P."/>
            <person name="Kresovich S."/>
            <person name="McCann M.C."/>
            <person name="Ming R."/>
            <person name="Peterson D.G."/>
            <person name="Mehboob-ur-Rahman"/>
            <person name="Ware D."/>
            <person name="Westhoff P."/>
            <person name="Mayer K.F."/>
            <person name="Messing J."/>
            <person name="Rokhsar D.S."/>
        </authorList>
    </citation>
    <scope>NUCLEOTIDE SEQUENCE [LARGE SCALE GENOMIC DNA]</scope>
    <source>
        <strain evidence="2">cv. BTx623</strain>
    </source>
</reference>
<evidence type="ECO:0000313" key="2">
    <source>
        <dbReference type="Proteomes" id="UP000000768"/>
    </source>
</evidence>
<dbReference type="InParanoid" id="A0A1W0VUW2"/>
<protein>
    <submittedName>
        <fullName evidence="1">Uncharacterized protein</fullName>
    </submittedName>
</protein>
<dbReference type="EMBL" id="CM000769">
    <property type="protein sequence ID" value="OQU77044.1"/>
    <property type="molecule type" value="Genomic_DNA"/>
</dbReference>
<dbReference type="AlphaFoldDB" id="A0A1W0VUW2"/>
<evidence type="ECO:0000313" key="1">
    <source>
        <dbReference type="EMBL" id="OQU77044.1"/>
    </source>
</evidence>
<sequence>MLNLQQISVHATFKQIKINVLHVAIVSGKFSTIILSHLIAHDTLRQINAPQVVIVPGSFSITILPDLITC</sequence>